<dbReference type="PANTHER" id="PTHR46112:SF3">
    <property type="entry name" value="AMINOPEPTIDASE YPDF"/>
    <property type="match status" value="1"/>
</dbReference>
<gene>
    <name evidence="2" type="ORF">CSW29_03220</name>
</gene>
<name>A0A430UIL1_THESC</name>
<reference evidence="2 3" key="1">
    <citation type="journal article" date="2019" name="Extremophiles">
        <title>Biogeography of thermophiles and predominance of Thermus scotoductus in domestic water heaters.</title>
        <authorList>
            <person name="Wilpiszeski R.L."/>
            <person name="Zhang Z."/>
            <person name="House C.H."/>
        </authorList>
    </citation>
    <scope>NUCLEOTIDE SEQUENCE [LARGE SCALE GENOMIC DNA]</scope>
    <source>
        <strain evidence="2 3">16_S16</strain>
    </source>
</reference>
<dbReference type="AlphaFoldDB" id="A0A430UIL1"/>
<dbReference type="SUPFAM" id="SSF55920">
    <property type="entry name" value="Creatinase/aminopeptidase"/>
    <property type="match status" value="1"/>
</dbReference>
<accession>A0A430UIL1</accession>
<keyword evidence="2" id="KW-0031">Aminopeptidase</keyword>
<dbReference type="Pfam" id="PF00557">
    <property type="entry name" value="Peptidase_M24"/>
    <property type="match status" value="1"/>
</dbReference>
<keyword evidence="2" id="KW-0378">Hydrolase</keyword>
<dbReference type="InterPro" id="IPR050659">
    <property type="entry name" value="Peptidase_M24B"/>
</dbReference>
<feature type="non-terminal residue" evidence="2">
    <location>
        <position position="1"/>
    </location>
</feature>
<sequence>GLAVHEGPGLSPYTEETLEAGMVVTVEPGVYLPGIGGVRIEELVLIQDTGIELLSRFPRGWQEV</sequence>
<dbReference type="EMBL" id="PEMH01000076">
    <property type="protein sequence ID" value="RTI02006.1"/>
    <property type="molecule type" value="Genomic_DNA"/>
</dbReference>
<dbReference type="Proteomes" id="UP000288347">
    <property type="component" value="Unassembled WGS sequence"/>
</dbReference>
<evidence type="ECO:0000313" key="2">
    <source>
        <dbReference type="EMBL" id="RTI02006.1"/>
    </source>
</evidence>
<comment type="caution">
    <text evidence="2">The sequence shown here is derived from an EMBL/GenBank/DDBJ whole genome shotgun (WGS) entry which is preliminary data.</text>
</comment>
<dbReference type="InterPro" id="IPR000994">
    <property type="entry name" value="Pept_M24"/>
</dbReference>
<dbReference type="PANTHER" id="PTHR46112">
    <property type="entry name" value="AMINOPEPTIDASE"/>
    <property type="match status" value="1"/>
</dbReference>
<evidence type="ECO:0000259" key="1">
    <source>
        <dbReference type="Pfam" id="PF00557"/>
    </source>
</evidence>
<dbReference type="GO" id="GO:0004177">
    <property type="term" value="F:aminopeptidase activity"/>
    <property type="evidence" value="ECO:0007669"/>
    <property type="project" value="UniProtKB-KW"/>
</dbReference>
<proteinExistence type="predicted"/>
<keyword evidence="2" id="KW-0645">Protease</keyword>
<organism evidence="2 3">
    <name type="scientific">Thermus scotoductus</name>
    <dbReference type="NCBI Taxonomy" id="37636"/>
    <lineage>
        <taxon>Bacteria</taxon>
        <taxon>Thermotogati</taxon>
        <taxon>Deinococcota</taxon>
        <taxon>Deinococci</taxon>
        <taxon>Thermales</taxon>
        <taxon>Thermaceae</taxon>
        <taxon>Thermus</taxon>
    </lineage>
</organism>
<evidence type="ECO:0000313" key="3">
    <source>
        <dbReference type="Proteomes" id="UP000288347"/>
    </source>
</evidence>
<feature type="domain" description="Peptidase M24" evidence="1">
    <location>
        <begin position="1"/>
        <end position="47"/>
    </location>
</feature>
<dbReference type="RefSeq" id="WP_126216924.1">
    <property type="nucleotide sequence ID" value="NZ_PEMH01000076.1"/>
</dbReference>
<protein>
    <submittedName>
        <fullName evidence="2">Aminopeptidase</fullName>
    </submittedName>
</protein>
<dbReference type="Gene3D" id="3.90.230.10">
    <property type="entry name" value="Creatinase/methionine aminopeptidase superfamily"/>
    <property type="match status" value="1"/>
</dbReference>
<dbReference type="InterPro" id="IPR036005">
    <property type="entry name" value="Creatinase/aminopeptidase-like"/>
</dbReference>